<dbReference type="EMBL" id="ML996248">
    <property type="protein sequence ID" value="KAF2729331.1"/>
    <property type="molecule type" value="Genomic_DNA"/>
</dbReference>
<dbReference type="Proteomes" id="UP000799444">
    <property type="component" value="Unassembled WGS sequence"/>
</dbReference>
<name>A0A9P4UXT1_9PLEO</name>
<dbReference type="AlphaFoldDB" id="A0A9P4UXT1"/>
<sequence>MTLHKNFAKLISQDPQNYKVTHDALWPCTKHADDYILDPPFRSPTTLNDIRFLDASRTTLLWHNIFVTRRGHLGLGPAWLTPGDTVMAVRGAPVLFAFCSAETELARRERDIRAAMDENEKKLQETSVLRQGGKRKALKDSGMAVRYVRTRGKLERLEREWVGLRGELERVGKEGVVEGGWVLRGEVYTRGFMGGEGVSERGRGGLRLFDGGWAWKDDVGLRPG</sequence>
<evidence type="ECO:0000313" key="2">
    <source>
        <dbReference type="Proteomes" id="UP000799444"/>
    </source>
</evidence>
<organism evidence="1 2">
    <name type="scientific">Polyplosphaeria fusca</name>
    <dbReference type="NCBI Taxonomy" id="682080"/>
    <lineage>
        <taxon>Eukaryota</taxon>
        <taxon>Fungi</taxon>
        <taxon>Dikarya</taxon>
        <taxon>Ascomycota</taxon>
        <taxon>Pezizomycotina</taxon>
        <taxon>Dothideomycetes</taxon>
        <taxon>Pleosporomycetidae</taxon>
        <taxon>Pleosporales</taxon>
        <taxon>Tetraplosphaeriaceae</taxon>
        <taxon>Polyplosphaeria</taxon>
    </lineage>
</organism>
<accession>A0A9P4UXT1</accession>
<reference evidence="1" key="1">
    <citation type="journal article" date="2020" name="Stud. Mycol.">
        <title>101 Dothideomycetes genomes: a test case for predicting lifestyles and emergence of pathogens.</title>
        <authorList>
            <person name="Haridas S."/>
            <person name="Albert R."/>
            <person name="Binder M."/>
            <person name="Bloem J."/>
            <person name="Labutti K."/>
            <person name="Salamov A."/>
            <person name="Andreopoulos B."/>
            <person name="Baker S."/>
            <person name="Barry K."/>
            <person name="Bills G."/>
            <person name="Bluhm B."/>
            <person name="Cannon C."/>
            <person name="Castanera R."/>
            <person name="Culley D."/>
            <person name="Daum C."/>
            <person name="Ezra D."/>
            <person name="Gonzalez J."/>
            <person name="Henrissat B."/>
            <person name="Kuo A."/>
            <person name="Liang C."/>
            <person name="Lipzen A."/>
            <person name="Lutzoni F."/>
            <person name="Magnuson J."/>
            <person name="Mondo S."/>
            <person name="Nolan M."/>
            <person name="Ohm R."/>
            <person name="Pangilinan J."/>
            <person name="Park H.-J."/>
            <person name="Ramirez L."/>
            <person name="Alfaro M."/>
            <person name="Sun H."/>
            <person name="Tritt A."/>
            <person name="Yoshinaga Y."/>
            <person name="Zwiers L.-H."/>
            <person name="Turgeon B."/>
            <person name="Goodwin S."/>
            <person name="Spatafora J."/>
            <person name="Crous P."/>
            <person name="Grigoriev I."/>
        </authorList>
    </citation>
    <scope>NUCLEOTIDE SEQUENCE</scope>
    <source>
        <strain evidence="1">CBS 125425</strain>
    </source>
</reference>
<proteinExistence type="predicted"/>
<protein>
    <submittedName>
        <fullName evidence="1">Uncharacterized protein</fullName>
    </submittedName>
</protein>
<dbReference type="OrthoDB" id="3800302at2759"/>
<keyword evidence="2" id="KW-1185">Reference proteome</keyword>
<comment type="caution">
    <text evidence="1">The sequence shown here is derived from an EMBL/GenBank/DDBJ whole genome shotgun (WGS) entry which is preliminary data.</text>
</comment>
<gene>
    <name evidence="1" type="ORF">EJ04DRAFT_527866</name>
</gene>
<evidence type="ECO:0000313" key="1">
    <source>
        <dbReference type="EMBL" id="KAF2729331.1"/>
    </source>
</evidence>